<name>A0A069RI02_PEPLI</name>
<evidence type="ECO:0000313" key="12">
    <source>
        <dbReference type="EMBL" id="KDR95324.1"/>
    </source>
</evidence>
<dbReference type="PANTHER" id="PTHR34182:SF1">
    <property type="entry name" value="PROTEIN-EXPORT MEMBRANE PROTEIN SECG"/>
    <property type="match status" value="1"/>
</dbReference>
<comment type="function">
    <text evidence="10">Involved in protein export. Participates in an early event of protein translocation.</text>
</comment>
<evidence type="ECO:0000256" key="10">
    <source>
        <dbReference type="RuleBase" id="RU365087"/>
    </source>
</evidence>
<dbReference type="GO" id="GO:0005886">
    <property type="term" value="C:plasma membrane"/>
    <property type="evidence" value="ECO:0007669"/>
    <property type="project" value="UniProtKB-SubCell"/>
</dbReference>
<comment type="caution">
    <text evidence="10">Lacks conserved residue(s) required for the propagation of feature annotation.</text>
</comment>
<reference evidence="11 13" key="1">
    <citation type="submission" date="2014-03" db="EMBL/GenBank/DDBJ databases">
        <title>Genome sequence of Clostridium litorale W6, DSM 5388.</title>
        <authorList>
            <person name="Poehlein A."/>
            <person name="Jagirdar A."/>
            <person name="Khonsari B."/>
            <person name="Chibani C.M."/>
            <person name="Gutierrez Gutierrez D.A."/>
            <person name="Davydova E."/>
            <person name="Alghaithi H.S."/>
            <person name="Nair K.P."/>
            <person name="Dhamotharan K."/>
            <person name="Chandran L."/>
            <person name="G W."/>
            <person name="Daniel R."/>
        </authorList>
    </citation>
    <scope>NUCLEOTIDE SEQUENCE [LARGE SCALE GENOMIC DNA]</scope>
    <source>
        <strain evidence="11 13">W6</strain>
    </source>
</reference>
<organism evidence="11 13">
    <name type="scientific">Peptoclostridium litorale DSM 5388</name>
    <dbReference type="NCBI Taxonomy" id="1121324"/>
    <lineage>
        <taxon>Bacteria</taxon>
        <taxon>Bacillati</taxon>
        <taxon>Bacillota</taxon>
        <taxon>Clostridia</taxon>
        <taxon>Peptostreptococcales</taxon>
        <taxon>Peptoclostridiaceae</taxon>
        <taxon>Peptoclostridium</taxon>
    </lineage>
</organism>
<dbReference type="RefSeq" id="WP_038263444.1">
    <property type="nucleotide sequence ID" value="NZ_FSRH01000004.1"/>
</dbReference>
<dbReference type="Proteomes" id="UP000027946">
    <property type="component" value="Unassembled WGS sequence"/>
</dbReference>
<evidence type="ECO:0000256" key="1">
    <source>
        <dbReference type="ARBA" id="ARBA00004651"/>
    </source>
</evidence>
<protein>
    <recommendedName>
        <fullName evidence="10">Protein-export membrane protein SecG</fullName>
    </recommendedName>
</protein>
<dbReference type="eggNOG" id="COG1314">
    <property type="taxonomic scope" value="Bacteria"/>
</dbReference>
<evidence type="ECO:0000256" key="8">
    <source>
        <dbReference type="ARBA" id="ARBA00023010"/>
    </source>
</evidence>
<dbReference type="GO" id="GO:0065002">
    <property type="term" value="P:intracellular protein transmembrane transport"/>
    <property type="evidence" value="ECO:0007669"/>
    <property type="project" value="TreeGrafter"/>
</dbReference>
<dbReference type="NCBIfam" id="TIGR00810">
    <property type="entry name" value="secG"/>
    <property type="match status" value="1"/>
</dbReference>
<keyword evidence="3 10" id="KW-0813">Transport</keyword>
<keyword evidence="4 10" id="KW-1003">Cell membrane</keyword>
<evidence type="ECO:0000256" key="3">
    <source>
        <dbReference type="ARBA" id="ARBA00022448"/>
    </source>
</evidence>
<comment type="subcellular location">
    <subcellularLocation>
        <location evidence="1 10">Cell membrane</location>
        <topology evidence="1 10">Multi-pass membrane protein</topology>
    </subcellularLocation>
</comment>
<gene>
    <name evidence="12" type="ORF">CLIT_10c00510</name>
    <name evidence="11" type="ORF">CLIT_23c01690</name>
</gene>
<dbReference type="InterPro" id="IPR004692">
    <property type="entry name" value="SecG"/>
</dbReference>
<comment type="caution">
    <text evidence="11">The sequence shown here is derived from an EMBL/GenBank/DDBJ whole genome shotgun (WGS) entry which is preliminary data.</text>
</comment>
<comment type="similarity">
    <text evidence="2 10">Belongs to the SecG family.</text>
</comment>
<dbReference type="EMBL" id="JJMM01000026">
    <property type="protein sequence ID" value="KDR93897.1"/>
    <property type="molecule type" value="Genomic_DNA"/>
</dbReference>
<evidence type="ECO:0000256" key="5">
    <source>
        <dbReference type="ARBA" id="ARBA00022692"/>
    </source>
</evidence>
<keyword evidence="5 10" id="KW-0812">Transmembrane</keyword>
<evidence type="ECO:0000256" key="9">
    <source>
        <dbReference type="ARBA" id="ARBA00023136"/>
    </source>
</evidence>
<sequence>MRTFLMVVQLIVSLVLIVSVLLQSGKSAGLSGSIAGGAEQMMGTKARGMDAVFSKITSVCAIMFIAVALALVAIQ</sequence>
<dbReference type="Pfam" id="PF03840">
    <property type="entry name" value="SecG"/>
    <property type="match status" value="1"/>
</dbReference>
<dbReference type="GO" id="GO:0015450">
    <property type="term" value="F:protein-transporting ATPase activity"/>
    <property type="evidence" value="ECO:0007669"/>
    <property type="project" value="UniProtKB-UniRule"/>
</dbReference>
<dbReference type="PRINTS" id="PR01651">
    <property type="entry name" value="SECGEXPORT"/>
</dbReference>
<keyword evidence="7 10" id="KW-1133">Transmembrane helix</keyword>
<dbReference type="GO" id="GO:0043952">
    <property type="term" value="P:protein transport by the Sec complex"/>
    <property type="evidence" value="ECO:0007669"/>
    <property type="project" value="TreeGrafter"/>
</dbReference>
<accession>A0A069RI02</accession>
<dbReference type="EMBL" id="JJMM01000010">
    <property type="protein sequence ID" value="KDR95324.1"/>
    <property type="molecule type" value="Genomic_DNA"/>
</dbReference>
<keyword evidence="9 10" id="KW-0472">Membrane</keyword>
<dbReference type="STRING" id="1121324.CLIT_10c00510"/>
<dbReference type="AlphaFoldDB" id="A0A069RI02"/>
<keyword evidence="8 10" id="KW-0811">Translocation</keyword>
<evidence type="ECO:0000256" key="6">
    <source>
        <dbReference type="ARBA" id="ARBA00022927"/>
    </source>
</evidence>
<evidence type="ECO:0000256" key="7">
    <source>
        <dbReference type="ARBA" id="ARBA00022989"/>
    </source>
</evidence>
<evidence type="ECO:0000313" key="11">
    <source>
        <dbReference type="EMBL" id="KDR93897.1"/>
    </source>
</evidence>
<evidence type="ECO:0000313" key="13">
    <source>
        <dbReference type="Proteomes" id="UP000027946"/>
    </source>
</evidence>
<dbReference type="OrthoDB" id="1708246at2"/>
<feature type="transmembrane region" description="Helical" evidence="10">
    <location>
        <begin position="51"/>
        <end position="74"/>
    </location>
</feature>
<evidence type="ECO:0000256" key="4">
    <source>
        <dbReference type="ARBA" id="ARBA00022475"/>
    </source>
</evidence>
<dbReference type="GO" id="GO:0009306">
    <property type="term" value="P:protein secretion"/>
    <property type="evidence" value="ECO:0007669"/>
    <property type="project" value="UniProtKB-UniRule"/>
</dbReference>
<dbReference type="PANTHER" id="PTHR34182">
    <property type="entry name" value="PROTEIN-EXPORT MEMBRANE PROTEIN SECG"/>
    <property type="match status" value="1"/>
</dbReference>
<keyword evidence="13" id="KW-1185">Reference proteome</keyword>
<keyword evidence="6 10" id="KW-0653">Protein transport</keyword>
<proteinExistence type="inferred from homology"/>
<evidence type="ECO:0000256" key="2">
    <source>
        <dbReference type="ARBA" id="ARBA00008445"/>
    </source>
</evidence>